<feature type="transmembrane region" description="Helical" evidence="1">
    <location>
        <begin position="134"/>
        <end position="154"/>
    </location>
</feature>
<accession>A0A1F6LYX7</accession>
<feature type="transmembrane region" description="Helical" evidence="1">
    <location>
        <begin position="61"/>
        <end position="82"/>
    </location>
</feature>
<feature type="transmembrane region" description="Helical" evidence="1">
    <location>
        <begin position="102"/>
        <end position="122"/>
    </location>
</feature>
<keyword evidence="1" id="KW-0812">Transmembrane</keyword>
<comment type="caution">
    <text evidence="3">The sequence shown here is derived from an EMBL/GenBank/DDBJ whole genome shotgun (WGS) entry which is preliminary data.</text>
</comment>
<evidence type="ECO:0000313" key="4">
    <source>
        <dbReference type="Proteomes" id="UP000176282"/>
    </source>
</evidence>
<evidence type="ECO:0000313" key="3">
    <source>
        <dbReference type="EMBL" id="OGH64597.1"/>
    </source>
</evidence>
<dbReference type="AlphaFoldDB" id="A0A1F6LYX7"/>
<dbReference type="Proteomes" id="UP000176282">
    <property type="component" value="Unassembled WGS sequence"/>
</dbReference>
<organism evidence="3 4">
    <name type="scientific">Candidatus Magasanikbacteria bacterium RIFCSPHIGHO2_02_FULL_47_14</name>
    <dbReference type="NCBI Taxonomy" id="1798680"/>
    <lineage>
        <taxon>Bacteria</taxon>
        <taxon>Candidatus Magasanikiibacteriota</taxon>
    </lineage>
</organism>
<protein>
    <recommendedName>
        <fullName evidence="2">DUF5671 domain-containing protein</fullName>
    </recommendedName>
</protein>
<reference evidence="3 4" key="1">
    <citation type="journal article" date="2016" name="Nat. Commun.">
        <title>Thousands of microbial genomes shed light on interconnected biogeochemical processes in an aquifer system.</title>
        <authorList>
            <person name="Anantharaman K."/>
            <person name="Brown C.T."/>
            <person name="Hug L.A."/>
            <person name="Sharon I."/>
            <person name="Castelle C.J."/>
            <person name="Probst A.J."/>
            <person name="Thomas B.C."/>
            <person name="Singh A."/>
            <person name="Wilkins M.J."/>
            <person name="Karaoz U."/>
            <person name="Brodie E.L."/>
            <person name="Williams K.H."/>
            <person name="Hubbard S.S."/>
            <person name="Banfield J.F."/>
        </authorList>
    </citation>
    <scope>NUCLEOTIDE SEQUENCE [LARGE SCALE GENOMIC DNA]</scope>
</reference>
<evidence type="ECO:0000259" key="2">
    <source>
        <dbReference type="Pfam" id="PF18920"/>
    </source>
</evidence>
<gene>
    <name evidence="3" type="ORF">A3J66_00675</name>
</gene>
<dbReference type="Pfam" id="PF18920">
    <property type="entry name" value="DUF5671"/>
    <property type="match status" value="1"/>
</dbReference>
<dbReference type="STRING" id="1798680.A3J66_00675"/>
<evidence type="ECO:0000256" key="1">
    <source>
        <dbReference type="SAM" id="Phobius"/>
    </source>
</evidence>
<name>A0A1F6LYX7_9BACT</name>
<dbReference type="InterPro" id="IPR043728">
    <property type="entry name" value="DUF5671"/>
</dbReference>
<feature type="domain" description="DUF5671" evidence="2">
    <location>
        <begin position="15"/>
        <end position="151"/>
    </location>
</feature>
<feature type="transmembrane region" description="Helical" evidence="1">
    <location>
        <begin position="15"/>
        <end position="40"/>
    </location>
</feature>
<keyword evidence="1" id="KW-1133">Transmembrane helix</keyword>
<sequence>MNSSDTTPKTSPKLFFLHLLSMITLYASAISFIVLVFQIVNLSIPDPLRPDYYYTLGARDTLRTALSFLIIMLPAYVGLSVWLHKLYISSPALRMLWIRRWLVYFTLFVSALIILISLVVLMNRLLDGELTLSFLLKLLSIFFVAGSIFGYYLWDIKKV</sequence>
<keyword evidence="1" id="KW-0472">Membrane</keyword>
<dbReference type="EMBL" id="MFQB01000055">
    <property type="protein sequence ID" value="OGH64597.1"/>
    <property type="molecule type" value="Genomic_DNA"/>
</dbReference>
<proteinExistence type="predicted"/>